<keyword evidence="12" id="KW-0234">DNA repair</keyword>
<dbReference type="CDD" id="cd00056">
    <property type="entry name" value="ENDO3c"/>
    <property type="match status" value="1"/>
</dbReference>
<comment type="cofactor">
    <cofactor evidence="14">
        <name>[4Fe-4S] cluster</name>
        <dbReference type="ChEBI" id="CHEBI:49883"/>
    </cofactor>
    <text evidence="14">Binds 1 [4Fe-4S] cluster.</text>
</comment>
<dbReference type="PANTHER" id="PTHR42944">
    <property type="entry name" value="ADENINE DNA GLYCOSYLASE"/>
    <property type="match status" value="1"/>
</dbReference>
<evidence type="ECO:0000256" key="7">
    <source>
        <dbReference type="ARBA" id="ARBA00022723"/>
    </source>
</evidence>
<evidence type="ECO:0000256" key="4">
    <source>
        <dbReference type="ARBA" id="ARBA00012045"/>
    </source>
</evidence>
<comment type="catalytic activity">
    <reaction evidence="1 14">
        <text>Hydrolyzes free adenine bases from 7,8-dihydro-8-oxoguanine:adenine mismatched double-stranded DNA, leaving an apurinic site.</text>
        <dbReference type="EC" id="3.2.2.31"/>
    </reaction>
</comment>
<dbReference type="GO" id="GO:0034039">
    <property type="term" value="F:8-oxo-7,8-dihydroguanine DNA N-glycosylase activity"/>
    <property type="evidence" value="ECO:0007669"/>
    <property type="project" value="TreeGrafter"/>
</dbReference>
<protein>
    <recommendedName>
        <fullName evidence="5 14">Adenine DNA glycosylase</fullName>
        <ecNumber evidence="4 14">3.2.2.31</ecNumber>
    </recommendedName>
</protein>
<dbReference type="PANTHER" id="PTHR42944:SF1">
    <property type="entry name" value="ADENINE DNA GLYCOSYLASE"/>
    <property type="match status" value="1"/>
</dbReference>
<dbReference type="Gene3D" id="1.10.1670.10">
    <property type="entry name" value="Helix-hairpin-Helix base-excision DNA repair enzymes (C-terminal)"/>
    <property type="match status" value="1"/>
</dbReference>
<dbReference type="SMART" id="SM00478">
    <property type="entry name" value="ENDO3c"/>
    <property type="match status" value="1"/>
</dbReference>
<dbReference type="EC" id="3.2.2.31" evidence="4 14"/>
<evidence type="ECO:0000256" key="6">
    <source>
        <dbReference type="ARBA" id="ARBA00022485"/>
    </source>
</evidence>
<name>A0A1G6HWJ4_9FIRM</name>
<evidence type="ECO:0000256" key="1">
    <source>
        <dbReference type="ARBA" id="ARBA00000843"/>
    </source>
</evidence>
<dbReference type="InterPro" id="IPR044298">
    <property type="entry name" value="MIG/MutY"/>
</dbReference>
<evidence type="ECO:0000256" key="3">
    <source>
        <dbReference type="ARBA" id="ARBA00008343"/>
    </source>
</evidence>
<dbReference type="GO" id="GO:0000701">
    <property type="term" value="F:purine-specific mismatch base pair DNA N-glycosylase activity"/>
    <property type="evidence" value="ECO:0007669"/>
    <property type="project" value="UniProtKB-EC"/>
</dbReference>
<dbReference type="Pfam" id="PF00633">
    <property type="entry name" value="HHH"/>
    <property type="match status" value="1"/>
</dbReference>
<accession>A0A1G6HWJ4</accession>
<dbReference type="GO" id="GO:0032357">
    <property type="term" value="F:oxidized purine DNA binding"/>
    <property type="evidence" value="ECO:0007669"/>
    <property type="project" value="TreeGrafter"/>
</dbReference>
<evidence type="ECO:0000256" key="5">
    <source>
        <dbReference type="ARBA" id="ARBA00022023"/>
    </source>
</evidence>
<dbReference type="GO" id="GO:0051539">
    <property type="term" value="F:4 iron, 4 sulfur cluster binding"/>
    <property type="evidence" value="ECO:0007669"/>
    <property type="project" value="UniProtKB-UniRule"/>
</dbReference>
<keyword evidence="11" id="KW-0411">Iron-sulfur</keyword>
<evidence type="ECO:0000313" key="17">
    <source>
        <dbReference type="Proteomes" id="UP000198943"/>
    </source>
</evidence>
<dbReference type="EMBL" id="FMYW01000001">
    <property type="protein sequence ID" value="SDB97836.1"/>
    <property type="molecule type" value="Genomic_DNA"/>
</dbReference>
<comment type="function">
    <text evidence="2">Adenine glycosylase active on G-A mispairs. MutY also corrects error-prone DNA synthesis past GO lesions which are due to the oxidatively damaged form of guanine: 7,8-dihydro-8-oxoguanine (8-oxo-dGTP).</text>
</comment>
<dbReference type="InterPro" id="IPR011257">
    <property type="entry name" value="DNA_glycosylase"/>
</dbReference>
<dbReference type="Pfam" id="PF14815">
    <property type="entry name" value="NUDIX_4"/>
    <property type="match status" value="1"/>
</dbReference>
<dbReference type="InterPro" id="IPR005760">
    <property type="entry name" value="A/G_AdeGlyc_MutY"/>
</dbReference>
<dbReference type="AlphaFoldDB" id="A0A1G6HWJ4"/>
<sequence>MQWYDKYKRTLPWRTESPRDPYKVWVSEIMLQQTRVEAVKSYYTNWMEHFPDIPTLAAAEEEDVVRQWQGLGYYSRARNLHTAVREVMEHYGGKVPETREEIRKLKGIGDYTAGAILSMAYGKRETAVDGNVLRVFARIYNMEDNILSAKVKKEITELVKTRQDAARPGDFNEALMDLGATVCIPGQPRCEVCPLVGVCLAKKAGKENEIPLRITKKEVPVEPITVFVVKLRKEEAVQDKLIQSGCNGRRDQAGIPTEAATFYYLLHQRPSKGLLAGMWEFPNCAGEGEQGREALTALLSGMGVAVGNISRRVRKIRHVFSHKIWQMAVYTAEAATVTGECAQATAAKQSRKTDPADCIAPNPDAATLPNDWRWVPVAELEDYNLAGPHNRILRDGNEPTTK</sequence>
<dbReference type="FunFam" id="1.10.340.30:FF:000002">
    <property type="entry name" value="Adenine DNA glycosylase"/>
    <property type="match status" value="1"/>
</dbReference>
<evidence type="ECO:0000259" key="15">
    <source>
        <dbReference type="SMART" id="SM00478"/>
    </source>
</evidence>
<dbReference type="InterPro" id="IPR029119">
    <property type="entry name" value="MutY_C"/>
</dbReference>
<dbReference type="GO" id="GO:0035485">
    <property type="term" value="F:adenine/guanine mispair binding"/>
    <property type="evidence" value="ECO:0007669"/>
    <property type="project" value="TreeGrafter"/>
</dbReference>
<dbReference type="NCBIfam" id="TIGR01084">
    <property type="entry name" value="mutY"/>
    <property type="match status" value="1"/>
</dbReference>
<evidence type="ECO:0000256" key="2">
    <source>
        <dbReference type="ARBA" id="ARBA00002933"/>
    </source>
</evidence>
<keyword evidence="7" id="KW-0479">Metal-binding</keyword>
<dbReference type="Pfam" id="PF00730">
    <property type="entry name" value="HhH-GPD"/>
    <property type="match status" value="1"/>
</dbReference>
<evidence type="ECO:0000256" key="13">
    <source>
        <dbReference type="ARBA" id="ARBA00023295"/>
    </source>
</evidence>
<dbReference type="GO" id="GO:0006284">
    <property type="term" value="P:base-excision repair"/>
    <property type="evidence" value="ECO:0007669"/>
    <property type="project" value="UniProtKB-UniRule"/>
</dbReference>
<evidence type="ECO:0000256" key="14">
    <source>
        <dbReference type="RuleBase" id="RU365096"/>
    </source>
</evidence>
<organism evidence="16 17">
    <name type="scientific">Succiniclasticum ruminis</name>
    <dbReference type="NCBI Taxonomy" id="40841"/>
    <lineage>
        <taxon>Bacteria</taxon>
        <taxon>Bacillati</taxon>
        <taxon>Bacillota</taxon>
        <taxon>Negativicutes</taxon>
        <taxon>Acidaminococcales</taxon>
        <taxon>Acidaminococcaceae</taxon>
        <taxon>Succiniclasticum</taxon>
    </lineage>
</organism>
<evidence type="ECO:0000256" key="8">
    <source>
        <dbReference type="ARBA" id="ARBA00022763"/>
    </source>
</evidence>
<keyword evidence="6" id="KW-0004">4Fe-4S</keyword>
<dbReference type="Gene3D" id="3.90.79.10">
    <property type="entry name" value="Nucleoside Triphosphate Pyrophosphohydrolase"/>
    <property type="match status" value="1"/>
</dbReference>
<dbReference type="SUPFAM" id="SSF55811">
    <property type="entry name" value="Nudix"/>
    <property type="match status" value="1"/>
</dbReference>
<dbReference type="Gene3D" id="1.10.340.30">
    <property type="entry name" value="Hypothetical protein, domain 2"/>
    <property type="match status" value="1"/>
</dbReference>
<evidence type="ECO:0000256" key="11">
    <source>
        <dbReference type="ARBA" id="ARBA00023014"/>
    </source>
</evidence>
<reference evidence="17" key="1">
    <citation type="submission" date="2016-10" db="EMBL/GenBank/DDBJ databases">
        <authorList>
            <person name="Varghese N."/>
            <person name="Submissions S."/>
        </authorList>
    </citation>
    <scope>NUCLEOTIDE SEQUENCE [LARGE SCALE GENOMIC DNA]</scope>
    <source>
        <strain evidence="17">DSM 11005</strain>
    </source>
</reference>
<keyword evidence="13 14" id="KW-0326">Glycosidase</keyword>
<evidence type="ECO:0000256" key="9">
    <source>
        <dbReference type="ARBA" id="ARBA00022801"/>
    </source>
</evidence>
<feature type="domain" description="HhH-GPD" evidence="15">
    <location>
        <begin position="30"/>
        <end position="181"/>
    </location>
</feature>
<dbReference type="InterPro" id="IPR003265">
    <property type="entry name" value="HhH-GPD_domain"/>
</dbReference>
<dbReference type="GO" id="GO:0046872">
    <property type="term" value="F:metal ion binding"/>
    <property type="evidence" value="ECO:0007669"/>
    <property type="project" value="UniProtKB-UniRule"/>
</dbReference>
<keyword evidence="9" id="KW-0378">Hydrolase</keyword>
<comment type="similarity">
    <text evidence="3 14">Belongs to the Nth/MutY family.</text>
</comment>
<dbReference type="InterPro" id="IPR000445">
    <property type="entry name" value="HhH_motif"/>
</dbReference>
<gene>
    <name evidence="16" type="ORF">SAMN04487864_101255</name>
</gene>
<dbReference type="CDD" id="cd03431">
    <property type="entry name" value="NUDIX_DNA_Glycosylase_C-MutY"/>
    <property type="match status" value="1"/>
</dbReference>
<evidence type="ECO:0000256" key="10">
    <source>
        <dbReference type="ARBA" id="ARBA00023004"/>
    </source>
</evidence>
<keyword evidence="10 14" id="KW-0408">Iron</keyword>
<evidence type="ECO:0000256" key="12">
    <source>
        <dbReference type="ARBA" id="ARBA00023204"/>
    </source>
</evidence>
<keyword evidence="17" id="KW-1185">Reference proteome</keyword>
<dbReference type="Proteomes" id="UP000198943">
    <property type="component" value="Unassembled WGS sequence"/>
</dbReference>
<dbReference type="GO" id="GO:0006298">
    <property type="term" value="P:mismatch repair"/>
    <property type="evidence" value="ECO:0007669"/>
    <property type="project" value="TreeGrafter"/>
</dbReference>
<keyword evidence="8 14" id="KW-0227">DNA damage</keyword>
<dbReference type="InterPro" id="IPR015797">
    <property type="entry name" value="NUDIX_hydrolase-like_dom_sf"/>
</dbReference>
<proteinExistence type="inferred from homology"/>
<dbReference type="InterPro" id="IPR023170">
    <property type="entry name" value="HhH_base_excis_C"/>
</dbReference>
<evidence type="ECO:0000313" key="16">
    <source>
        <dbReference type="EMBL" id="SDB97836.1"/>
    </source>
</evidence>
<dbReference type="SUPFAM" id="SSF48150">
    <property type="entry name" value="DNA-glycosylase"/>
    <property type="match status" value="1"/>
</dbReference>